<reference evidence="1 2" key="1">
    <citation type="submission" date="2015-01" db="EMBL/GenBank/DDBJ databases">
        <title>Evolution of Trichinella species and genotypes.</title>
        <authorList>
            <person name="Korhonen P.K."/>
            <person name="Edoardo P."/>
            <person name="Giuseppe L.R."/>
            <person name="Gasser R.B."/>
        </authorList>
    </citation>
    <scope>NUCLEOTIDE SEQUENCE [LARGE SCALE GENOMIC DNA]</scope>
    <source>
        <strain evidence="1">ISS37</strain>
    </source>
</reference>
<feature type="non-terminal residue" evidence="1">
    <location>
        <position position="1"/>
    </location>
</feature>
<evidence type="ECO:0000313" key="1">
    <source>
        <dbReference type="EMBL" id="KRX17529.1"/>
    </source>
</evidence>
<dbReference type="EMBL" id="JYDL01000086">
    <property type="protein sequence ID" value="KRX17529.1"/>
    <property type="molecule type" value="Genomic_DNA"/>
</dbReference>
<proteinExistence type="predicted"/>
<protein>
    <submittedName>
        <fullName evidence="1">Uncharacterized protein</fullName>
    </submittedName>
</protein>
<feature type="non-terminal residue" evidence="1">
    <location>
        <position position="91"/>
    </location>
</feature>
<organism evidence="1 2">
    <name type="scientific">Trichinella nelsoni</name>
    <dbReference type="NCBI Taxonomy" id="6336"/>
    <lineage>
        <taxon>Eukaryota</taxon>
        <taxon>Metazoa</taxon>
        <taxon>Ecdysozoa</taxon>
        <taxon>Nematoda</taxon>
        <taxon>Enoplea</taxon>
        <taxon>Dorylaimia</taxon>
        <taxon>Trichinellida</taxon>
        <taxon>Trichinellidae</taxon>
        <taxon>Trichinella</taxon>
    </lineage>
</organism>
<gene>
    <name evidence="1" type="ORF">T07_9289</name>
</gene>
<name>A0A0V0RSU4_9BILA</name>
<sequence>LNYLRIVVALYSLDHFQRTGMLRQKPLEGGSSEEQADQMISRQVVNVETVATIATTVAAAAPPNLISPRFLDFPVNSQNVYGIAQSIAQIT</sequence>
<evidence type="ECO:0000313" key="2">
    <source>
        <dbReference type="Proteomes" id="UP000054630"/>
    </source>
</evidence>
<keyword evidence="2" id="KW-1185">Reference proteome</keyword>
<accession>A0A0V0RSU4</accession>
<dbReference type="Proteomes" id="UP000054630">
    <property type="component" value="Unassembled WGS sequence"/>
</dbReference>
<dbReference type="AlphaFoldDB" id="A0A0V0RSU4"/>
<comment type="caution">
    <text evidence="1">The sequence shown here is derived from an EMBL/GenBank/DDBJ whole genome shotgun (WGS) entry which is preliminary data.</text>
</comment>